<dbReference type="Proteomes" id="UP000199400">
    <property type="component" value="Unassembled WGS sequence"/>
</dbReference>
<dbReference type="RefSeq" id="WP_096331515.1">
    <property type="nucleotide sequence ID" value="NZ_FOMX01000028.1"/>
</dbReference>
<dbReference type="Pfam" id="PF09966">
    <property type="entry name" value="DUF2200"/>
    <property type="match status" value="1"/>
</dbReference>
<accession>A0A1I2FTA2</accession>
<reference evidence="2" key="1">
    <citation type="submission" date="2016-10" db="EMBL/GenBank/DDBJ databases">
        <authorList>
            <person name="Varghese N."/>
            <person name="Submissions S."/>
        </authorList>
    </citation>
    <scope>NUCLEOTIDE SEQUENCE [LARGE SCALE GENOMIC DNA]</scope>
    <source>
        <strain evidence="2">ATCC 25963</strain>
    </source>
</reference>
<evidence type="ECO:0000313" key="2">
    <source>
        <dbReference type="Proteomes" id="UP000199400"/>
    </source>
</evidence>
<name>A0A1I2FTA2_9BACT</name>
<sequence>MKQATARSAANWRRVYALPVASVYPAYIAKAEAKGRTRAEVDQIICWLTGHSQASLEDQLAKKTSLEDFFAKAPRLNPSRSLITGVVCGVRVEDIEEPLMREIRYLDKLIDELAKGRPMDKILRQGPDSA</sequence>
<dbReference type="AlphaFoldDB" id="A0A1I2FTA2"/>
<proteinExistence type="predicted"/>
<gene>
    <name evidence="1" type="ORF">SAMN02745121_06797</name>
</gene>
<keyword evidence="2" id="KW-1185">Reference proteome</keyword>
<evidence type="ECO:0000313" key="1">
    <source>
        <dbReference type="EMBL" id="SFF08038.1"/>
    </source>
</evidence>
<dbReference type="STRING" id="54.SAMN02745121_06797"/>
<dbReference type="OrthoDB" id="3192540at2"/>
<dbReference type="Gene3D" id="1.10.8.290">
    <property type="entry name" value="uncharacterized protein sp1917 domain"/>
    <property type="match status" value="1"/>
</dbReference>
<protein>
    <recommendedName>
        <fullName evidence="3">DUF2200 domain-containing protein</fullName>
    </recommendedName>
</protein>
<dbReference type="InterPro" id="IPR014580">
    <property type="entry name" value="UCP033199"/>
</dbReference>
<organism evidence="1 2">
    <name type="scientific">Nannocystis exedens</name>
    <dbReference type="NCBI Taxonomy" id="54"/>
    <lineage>
        <taxon>Bacteria</taxon>
        <taxon>Pseudomonadati</taxon>
        <taxon>Myxococcota</taxon>
        <taxon>Polyangia</taxon>
        <taxon>Nannocystales</taxon>
        <taxon>Nannocystaceae</taxon>
        <taxon>Nannocystis</taxon>
    </lineage>
</organism>
<evidence type="ECO:0008006" key="3">
    <source>
        <dbReference type="Google" id="ProtNLM"/>
    </source>
</evidence>
<dbReference type="EMBL" id="FOMX01000028">
    <property type="protein sequence ID" value="SFF08038.1"/>
    <property type="molecule type" value="Genomic_DNA"/>
</dbReference>
<dbReference type="InterPro" id="IPR023204">
    <property type="entry name" value="SP1917_dom_sf"/>
</dbReference>
<dbReference type="PIRSF" id="PIRSF033199">
    <property type="entry name" value="UCP033199"/>
    <property type="match status" value="1"/>
</dbReference>